<name>A0ABW3GDY4_9PROT</name>
<dbReference type="Pfam" id="PF13689">
    <property type="entry name" value="DUF4154"/>
    <property type="match status" value="1"/>
</dbReference>
<sequence length="179" mass="20503">MISARQSCFFPRLLLLLLYPCFIQQAHASVEEARTSKSELLYNLALLSQTPYRPRQEIYTVCAFEEDIGHLKATSLESQKLQQSPIFLVTLKTQADVKRCNLLYIQDVVSQKPLELQQIIQKESVLTVVHQGNKFAEFGHVEISELDKRYQFMLRLGAAKQAGIVFDSRLMKLATNLIQ</sequence>
<evidence type="ECO:0000313" key="3">
    <source>
        <dbReference type="Proteomes" id="UP001597106"/>
    </source>
</evidence>
<evidence type="ECO:0000313" key="2">
    <source>
        <dbReference type="EMBL" id="MFD0928312.1"/>
    </source>
</evidence>
<accession>A0ABW3GDY4</accession>
<keyword evidence="1" id="KW-0732">Signal</keyword>
<keyword evidence="3" id="KW-1185">Reference proteome</keyword>
<comment type="caution">
    <text evidence="2">The sequence shown here is derived from an EMBL/GenBank/DDBJ whole genome shotgun (WGS) entry which is preliminary data.</text>
</comment>
<dbReference type="Proteomes" id="UP001597106">
    <property type="component" value="Unassembled WGS sequence"/>
</dbReference>
<dbReference type="EMBL" id="JBHTJW010000001">
    <property type="protein sequence ID" value="MFD0928312.1"/>
    <property type="molecule type" value="Genomic_DNA"/>
</dbReference>
<organism evidence="2 3">
    <name type="scientific">Methylophilus glucosoxydans</name>
    <dbReference type="NCBI Taxonomy" id="752553"/>
    <lineage>
        <taxon>Bacteria</taxon>
        <taxon>Pseudomonadati</taxon>
        <taxon>Pseudomonadota</taxon>
        <taxon>Betaproteobacteria</taxon>
        <taxon>Nitrosomonadales</taxon>
        <taxon>Methylophilaceae</taxon>
        <taxon>Methylophilus</taxon>
    </lineage>
</organism>
<dbReference type="InterPro" id="IPR025293">
    <property type="entry name" value="YfiR/HmsC-like"/>
</dbReference>
<proteinExistence type="predicted"/>
<protein>
    <submittedName>
        <fullName evidence="2">YfiR family protein</fullName>
    </submittedName>
</protein>
<evidence type="ECO:0000256" key="1">
    <source>
        <dbReference type="SAM" id="SignalP"/>
    </source>
</evidence>
<reference evidence="3" key="1">
    <citation type="journal article" date="2019" name="Int. J. Syst. Evol. Microbiol.">
        <title>The Global Catalogue of Microorganisms (GCM) 10K type strain sequencing project: providing services to taxonomists for standard genome sequencing and annotation.</title>
        <authorList>
            <consortium name="The Broad Institute Genomics Platform"/>
            <consortium name="The Broad Institute Genome Sequencing Center for Infectious Disease"/>
            <person name="Wu L."/>
            <person name="Ma J."/>
        </authorList>
    </citation>
    <scope>NUCLEOTIDE SEQUENCE [LARGE SCALE GENOMIC DNA]</scope>
    <source>
        <strain evidence="3">CCUG 59685</strain>
    </source>
</reference>
<gene>
    <name evidence="2" type="ORF">ACFQ1T_00835</name>
</gene>
<dbReference type="RefSeq" id="WP_194749156.1">
    <property type="nucleotide sequence ID" value="NZ_JBHTJW010000001.1"/>
</dbReference>
<feature type="chain" id="PRO_5045143139" evidence="1">
    <location>
        <begin position="29"/>
        <end position="179"/>
    </location>
</feature>
<feature type="signal peptide" evidence="1">
    <location>
        <begin position="1"/>
        <end position="28"/>
    </location>
</feature>